<comment type="caution">
    <text evidence="1">The sequence shown here is derived from an EMBL/GenBank/DDBJ whole genome shotgun (WGS) entry which is preliminary data.</text>
</comment>
<reference evidence="1" key="1">
    <citation type="submission" date="2023-07" db="EMBL/GenBank/DDBJ databases">
        <title>Black Yeasts Isolated from many extreme environments.</title>
        <authorList>
            <person name="Coleine C."/>
            <person name="Stajich J.E."/>
            <person name="Selbmann L."/>
        </authorList>
    </citation>
    <scope>NUCLEOTIDE SEQUENCE</scope>
    <source>
        <strain evidence="1">CCFEE 5714</strain>
    </source>
</reference>
<name>A0ACC3NP94_9PEZI</name>
<dbReference type="EMBL" id="JAUTXU010000023">
    <property type="protein sequence ID" value="KAK3720051.1"/>
    <property type="molecule type" value="Genomic_DNA"/>
</dbReference>
<evidence type="ECO:0000313" key="1">
    <source>
        <dbReference type="EMBL" id="KAK3720051.1"/>
    </source>
</evidence>
<gene>
    <name evidence="1" type="ORF">LTR37_003874</name>
</gene>
<proteinExistence type="predicted"/>
<sequence>MSGLDADLKKIREGSTRKHSPPPAPQVPHPWRARWDNLQYLYVFENEDTGKREWEIEEVRRRAVGGDCGDEDAKPDVSESGQHGEGNGR</sequence>
<keyword evidence="2" id="KW-1185">Reference proteome</keyword>
<organism evidence="1 2">
    <name type="scientific">Vermiconidia calcicola</name>
    <dbReference type="NCBI Taxonomy" id="1690605"/>
    <lineage>
        <taxon>Eukaryota</taxon>
        <taxon>Fungi</taxon>
        <taxon>Dikarya</taxon>
        <taxon>Ascomycota</taxon>
        <taxon>Pezizomycotina</taxon>
        <taxon>Dothideomycetes</taxon>
        <taxon>Dothideomycetidae</taxon>
        <taxon>Mycosphaerellales</taxon>
        <taxon>Extremaceae</taxon>
        <taxon>Vermiconidia</taxon>
    </lineage>
</organism>
<accession>A0ACC3NP94</accession>
<evidence type="ECO:0000313" key="2">
    <source>
        <dbReference type="Proteomes" id="UP001281147"/>
    </source>
</evidence>
<protein>
    <submittedName>
        <fullName evidence="1">Uncharacterized protein</fullName>
    </submittedName>
</protein>
<dbReference type="Proteomes" id="UP001281147">
    <property type="component" value="Unassembled WGS sequence"/>
</dbReference>